<comment type="caution">
    <text evidence="1">The sequence shown here is derived from an EMBL/GenBank/DDBJ whole genome shotgun (WGS) entry which is preliminary data.</text>
</comment>
<gene>
    <name evidence="1" type="ORF">KDK_46100</name>
</gene>
<organism evidence="1 2">
    <name type="scientific">Dictyobacter kobayashii</name>
    <dbReference type="NCBI Taxonomy" id="2014872"/>
    <lineage>
        <taxon>Bacteria</taxon>
        <taxon>Bacillati</taxon>
        <taxon>Chloroflexota</taxon>
        <taxon>Ktedonobacteria</taxon>
        <taxon>Ktedonobacterales</taxon>
        <taxon>Dictyobacteraceae</taxon>
        <taxon>Dictyobacter</taxon>
    </lineage>
</organism>
<dbReference type="EMBL" id="BIFS01000001">
    <property type="protein sequence ID" value="GCE20810.1"/>
    <property type="molecule type" value="Genomic_DNA"/>
</dbReference>
<protein>
    <submittedName>
        <fullName evidence="1">Uncharacterized protein</fullName>
    </submittedName>
</protein>
<evidence type="ECO:0000313" key="2">
    <source>
        <dbReference type="Proteomes" id="UP000287188"/>
    </source>
</evidence>
<dbReference type="Proteomes" id="UP000287188">
    <property type="component" value="Unassembled WGS sequence"/>
</dbReference>
<sequence>MLETRDRAARRPGLTTGEVNTFQLMLPGNKCNKNKDQYVRGLLPLLILIARKNNKNMILPLFI</sequence>
<reference evidence="2" key="1">
    <citation type="submission" date="2018-12" db="EMBL/GenBank/DDBJ databases">
        <title>Tengunoibacter tsumagoiensis gen. nov., sp. nov., Dictyobacter kobayashii sp. nov., D. alpinus sp. nov., and D. joshuensis sp. nov. and description of Dictyobacteraceae fam. nov. within the order Ktedonobacterales isolated from Tengu-no-mugimeshi.</title>
        <authorList>
            <person name="Wang C.M."/>
            <person name="Zheng Y."/>
            <person name="Sakai Y."/>
            <person name="Toyoda A."/>
            <person name="Minakuchi Y."/>
            <person name="Abe K."/>
            <person name="Yokota A."/>
            <person name="Yabe S."/>
        </authorList>
    </citation>
    <scope>NUCLEOTIDE SEQUENCE [LARGE SCALE GENOMIC DNA]</scope>
    <source>
        <strain evidence="2">Uno11</strain>
    </source>
</reference>
<evidence type="ECO:0000313" key="1">
    <source>
        <dbReference type="EMBL" id="GCE20810.1"/>
    </source>
</evidence>
<keyword evidence="2" id="KW-1185">Reference proteome</keyword>
<accession>A0A402APB1</accession>
<dbReference type="AlphaFoldDB" id="A0A402APB1"/>
<name>A0A402APB1_9CHLR</name>
<proteinExistence type="predicted"/>